<dbReference type="EMBL" id="FNFH01000002">
    <property type="protein sequence ID" value="SDJ96631.1"/>
    <property type="molecule type" value="Genomic_DNA"/>
</dbReference>
<dbReference type="RefSeq" id="WP_091510384.1">
    <property type="nucleotide sequence ID" value="NZ_FNFH01000002.1"/>
</dbReference>
<proteinExistence type="inferred from homology"/>
<dbReference type="InterPro" id="IPR050559">
    <property type="entry name" value="P-Pant_transferase_sf"/>
</dbReference>
<dbReference type="GO" id="GO:0005829">
    <property type="term" value="C:cytosol"/>
    <property type="evidence" value="ECO:0007669"/>
    <property type="project" value="TreeGrafter"/>
</dbReference>
<accession>A0A1G8Y1G5</accession>
<dbReference type="GO" id="GO:0008897">
    <property type="term" value="F:holo-[acyl-carrier-protein] synthase activity"/>
    <property type="evidence" value="ECO:0007669"/>
    <property type="project" value="InterPro"/>
</dbReference>
<reference evidence="6" key="1">
    <citation type="submission" date="2016-10" db="EMBL/GenBank/DDBJ databases">
        <authorList>
            <person name="Varghese N."/>
            <person name="Submissions S."/>
        </authorList>
    </citation>
    <scope>NUCLEOTIDE SEQUENCE [LARGE SCALE GENOMIC DNA]</scope>
    <source>
        <strain evidence="6">CGMCC 1.10658</strain>
    </source>
</reference>
<dbReference type="GO" id="GO:0019878">
    <property type="term" value="P:lysine biosynthetic process via aminoadipic acid"/>
    <property type="evidence" value="ECO:0007669"/>
    <property type="project" value="TreeGrafter"/>
</dbReference>
<dbReference type="SUPFAM" id="SSF56214">
    <property type="entry name" value="4'-phosphopantetheinyl transferase"/>
    <property type="match status" value="2"/>
</dbReference>
<protein>
    <submittedName>
        <fullName evidence="5">4'-phosphopantetheinyl transferase</fullName>
    </submittedName>
</protein>
<evidence type="ECO:0000259" key="3">
    <source>
        <dbReference type="Pfam" id="PF01648"/>
    </source>
</evidence>
<keyword evidence="2 5" id="KW-0808">Transferase</keyword>
<dbReference type="AlphaFoldDB" id="A0A1G8Y1G5"/>
<dbReference type="OrthoDB" id="9808281at2"/>
<dbReference type="Proteomes" id="UP000199305">
    <property type="component" value="Unassembled WGS sequence"/>
</dbReference>
<dbReference type="PANTHER" id="PTHR12215:SF10">
    <property type="entry name" value="L-AMINOADIPATE-SEMIALDEHYDE DEHYDROGENASE-PHOSPHOPANTETHEINYL TRANSFERASE"/>
    <property type="match status" value="1"/>
</dbReference>
<gene>
    <name evidence="5" type="ORF">SAMN05216212_1321</name>
</gene>
<feature type="domain" description="4'-phosphopantetheinyl transferase N-terminal" evidence="4">
    <location>
        <begin position="14"/>
        <end position="103"/>
    </location>
</feature>
<name>A0A1G8Y1G5_9GAMM</name>
<dbReference type="PANTHER" id="PTHR12215">
    <property type="entry name" value="PHOSPHOPANTETHEINE TRANSFERASE"/>
    <property type="match status" value="1"/>
</dbReference>
<organism evidence="5 6">
    <name type="scientific">Microbulbifer yueqingensis</name>
    <dbReference type="NCBI Taxonomy" id="658219"/>
    <lineage>
        <taxon>Bacteria</taxon>
        <taxon>Pseudomonadati</taxon>
        <taxon>Pseudomonadota</taxon>
        <taxon>Gammaproteobacteria</taxon>
        <taxon>Cellvibrionales</taxon>
        <taxon>Microbulbiferaceae</taxon>
        <taxon>Microbulbifer</taxon>
    </lineage>
</organism>
<sequence>MPTRAWLLKLDEFAPDGKKVRELAQLLSADERVRRDSFRSASARQHFLLSRLLLRRVLGEITGRPPQALRFERLPSGKPELVDEPGLHFSLSHSGDWIALAVSEDSPVGVDIEQPRRQRDIMRIAHRYFHADECALLEAPPESETLRQFYRLWTLKEAFFKARGTGISEGLDRISFASFERDHRAVIDPELEGDAPWQFYYAENPLAESRDFYLAVAGQDPDLERLHLVRGLPGK</sequence>
<dbReference type="STRING" id="658219.SAMN05216212_1321"/>
<dbReference type="Pfam" id="PF01648">
    <property type="entry name" value="ACPS"/>
    <property type="match status" value="1"/>
</dbReference>
<dbReference type="InterPro" id="IPR055066">
    <property type="entry name" value="AASDHPPT_N"/>
</dbReference>
<keyword evidence="6" id="KW-1185">Reference proteome</keyword>
<evidence type="ECO:0000259" key="4">
    <source>
        <dbReference type="Pfam" id="PF22624"/>
    </source>
</evidence>
<dbReference type="InterPro" id="IPR008278">
    <property type="entry name" value="4-PPantetheinyl_Trfase_dom"/>
</dbReference>
<comment type="similarity">
    <text evidence="1">Belongs to the P-Pant transferase superfamily. Gsp/Sfp/HetI/AcpT family.</text>
</comment>
<feature type="domain" description="4'-phosphopantetheinyl transferase" evidence="3">
    <location>
        <begin position="107"/>
        <end position="216"/>
    </location>
</feature>
<evidence type="ECO:0000256" key="1">
    <source>
        <dbReference type="ARBA" id="ARBA00010990"/>
    </source>
</evidence>
<dbReference type="Pfam" id="PF22624">
    <property type="entry name" value="AASDHPPT_N"/>
    <property type="match status" value="1"/>
</dbReference>
<dbReference type="GO" id="GO:0000287">
    <property type="term" value="F:magnesium ion binding"/>
    <property type="evidence" value="ECO:0007669"/>
    <property type="project" value="InterPro"/>
</dbReference>
<evidence type="ECO:0000313" key="5">
    <source>
        <dbReference type="EMBL" id="SDJ96631.1"/>
    </source>
</evidence>
<dbReference type="InterPro" id="IPR037143">
    <property type="entry name" value="4-PPantetheinyl_Trfase_dom_sf"/>
</dbReference>
<dbReference type="Gene3D" id="3.90.470.20">
    <property type="entry name" value="4'-phosphopantetheinyl transferase domain"/>
    <property type="match status" value="2"/>
</dbReference>
<evidence type="ECO:0000256" key="2">
    <source>
        <dbReference type="ARBA" id="ARBA00022679"/>
    </source>
</evidence>
<evidence type="ECO:0000313" key="6">
    <source>
        <dbReference type="Proteomes" id="UP000199305"/>
    </source>
</evidence>